<feature type="region of interest" description="Disordered" evidence="1">
    <location>
        <begin position="1"/>
        <end position="23"/>
    </location>
</feature>
<reference evidence="3" key="1">
    <citation type="submission" date="2017-09" db="EMBL/GenBank/DDBJ databases">
        <title>Depth-based differentiation of microbial function through sediment-hosted aquifers and enrichment of novel symbionts in the deep terrestrial subsurface.</title>
        <authorList>
            <person name="Probst A.J."/>
            <person name="Ladd B."/>
            <person name="Jarett J.K."/>
            <person name="Geller-Mcgrath D.E."/>
            <person name="Sieber C.M.K."/>
            <person name="Emerson J.B."/>
            <person name="Anantharaman K."/>
            <person name="Thomas B.C."/>
            <person name="Malmstrom R."/>
            <person name="Stieglmeier M."/>
            <person name="Klingl A."/>
            <person name="Woyke T."/>
            <person name="Ryan C.M."/>
            <person name="Banfield J.F."/>
        </authorList>
    </citation>
    <scope>NUCLEOTIDE SEQUENCE [LARGE SCALE GENOMIC DNA]</scope>
</reference>
<name>A0A2H0W2M6_9BACT</name>
<gene>
    <name evidence="2" type="ORF">COT81_00420</name>
</gene>
<dbReference type="AlphaFoldDB" id="A0A2H0W2M6"/>
<dbReference type="EMBL" id="PEZZ01000002">
    <property type="protein sequence ID" value="PIS05613.1"/>
    <property type="molecule type" value="Genomic_DNA"/>
</dbReference>
<evidence type="ECO:0000313" key="3">
    <source>
        <dbReference type="Proteomes" id="UP000230935"/>
    </source>
</evidence>
<dbReference type="Proteomes" id="UP000230935">
    <property type="component" value="Unassembled WGS sequence"/>
</dbReference>
<evidence type="ECO:0000313" key="2">
    <source>
        <dbReference type="EMBL" id="PIS05613.1"/>
    </source>
</evidence>
<accession>A0A2H0W2M6</accession>
<feature type="compositionally biased region" description="Basic and acidic residues" evidence="1">
    <location>
        <begin position="1"/>
        <end position="10"/>
    </location>
</feature>
<evidence type="ECO:0000256" key="1">
    <source>
        <dbReference type="SAM" id="MobiDB-lite"/>
    </source>
</evidence>
<comment type="caution">
    <text evidence="2">The sequence shown here is derived from an EMBL/GenBank/DDBJ whole genome shotgun (WGS) entry which is preliminary data.</text>
</comment>
<organism evidence="2 3">
    <name type="scientific">Candidatus Buchananbacteria bacterium CG10_big_fil_rev_8_21_14_0_10_42_9</name>
    <dbReference type="NCBI Taxonomy" id="1974526"/>
    <lineage>
        <taxon>Bacteria</taxon>
        <taxon>Candidatus Buchananiibacteriota</taxon>
    </lineage>
</organism>
<protein>
    <submittedName>
        <fullName evidence="2">Uncharacterized protein</fullName>
    </submittedName>
</protein>
<sequence length="63" mass="7052">MDRNNFEKPGSDGGSIDEGRDLNDVTIAGEFTDDPRSQFEFEPKKLDLAVLVEQGIDFIFESV</sequence>
<proteinExistence type="predicted"/>